<comment type="similarity">
    <text evidence="1">Belongs to the peptidase C15 family.</text>
</comment>
<keyword evidence="2" id="KW-0645">Protease</keyword>
<feature type="compositionally biased region" description="Basic and acidic residues" evidence="5">
    <location>
        <begin position="164"/>
        <end position="173"/>
    </location>
</feature>
<dbReference type="SUPFAM" id="SSF53182">
    <property type="entry name" value="Pyrrolidone carboxyl peptidase (pyroglutamate aminopeptidase)"/>
    <property type="match status" value="1"/>
</dbReference>
<keyword evidence="3" id="KW-0378">Hydrolase</keyword>
<feature type="non-terminal residue" evidence="6">
    <location>
        <position position="281"/>
    </location>
</feature>
<dbReference type="InterPro" id="IPR036440">
    <property type="entry name" value="Peptidase_C15-like_sf"/>
</dbReference>
<sequence>IEVLITGFGRFGKYEKNPSWLCAEGLHGLEVESKDKRKVHIQTIQTSVAYSHLLDLIPRIHGSKPSAPEAKVFYDTESERFDPKSGLGPQGNGSPFPEGYRDITIPKKGYFDHVIHIGVGYPDHVAIETGGHKRGYQLPDVKKEKAPIATDQSDTLRREAKLTPAEERERENMQIKTTNGHHSDPIRGFGQGYEQFPDEMFTENDVPALVEWLQKEKHHKHLKQSKDAGRFLCDYIFYASLCEAKKAGKGTRVQFIHVPPLDTPYSIEELQSIVKDAVCWI</sequence>
<evidence type="ECO:0000313" key="6">
    <source>
        <dbReference type="EMBL" id="PWN34322.1"/>
    </source>
</evidence>
<dbReference type="GO" id="GO:0006508">
    <property type="term" value="P:proteolysis"/>
    <property type="evidence" value="ECO:0007669"/>
    <property type="project" value="UniProtKB-KW"/>
</dbReference>
<gene>
    <name evidence="6" type="ORF">FA14DRAFT_106860</name>
</gene>
<keyword evidence="4" id="KW-0788">Thiol protease</keyword>
<feature type="region of interest" description="Disordered" evidence="5">
    <location>
        <begin position="164"/>
        <end position="187"/>
    </location>
</feature>
<evidence type="ECO:0000256" key="1">
    <source>
        <dbReference type="ARBA" id="ARBA00006641"/>
    </source>
</evidence>
<dbReference type="GO" id="GO:0008234">
    <property type="term" value="F:cysteine-type peptidase activity"/>
    <property type="evidence" value="ECO:0007669"/>
    <property type="project" value="UniProtKB-KW"/>
</dbReference>
<dbReference type="PANTHER" id="PTHR23402">
    <property type="entry name" value="PROTEASE FAMILY C15 PYROGLUTAMYL-PEPTIDASE I-RELATED"/>
    <property type="match status" value="1"/>
</dbReference>
<organism evidence="6 7">
    <name type="scientific">Meira miltonrushii</name>
    <dbReference type="NCBI Taxonomy" id="1280837"/>
    <lineage>
        <taxon>Eukaryota</taxon>
        <taxon>Fungi</taxon>
        <taxon>Dikarya</taxon>
        <taxon>Basidiomycota</taxon>
        <taxon>Ustilaginomycotina</taxon>
        <taxon>Exobasidiomycetes</taxon>
        <taxon>Exobasidiales</taxon>
        <taxon>Brachybasidiaceae</taxon>
        <taxon>Meira</taxon>
    </lineage>
</organism>
<evidence type="ECO:0000313" key="7">
    <source>
        <dbReference type="Proteomes" id="UP000245771"/>
    </source>
</evidence>
<feature type="region of interest" description="Disordered" evidence="5">
    <location>
        <begin position="78"/>
        <end position="97"/>
    </location>
</feature>
<dbReference type="STRING" id="1280837.A0A316VA33"/>
<evidence type="ECO:0000256" key="4">
    <source>
        <dbReference type="ARBA" id="ARBA00022807"/>
    </source>
</evidence>
<name>A0A316VA33_9BASI</name>
<keyword evidence="7" id="KW-1185">Reference proteome</keyword>
<evidence type="ECO:0000256" key="2">
    <source>
        <dbReference type="ARBA" id="ARBA00022670"/>
    </source>
</evidence>
<accession>A0A316VA33</accession>
<dbReference type="Pfam" id="PF01470">
    <property type="entry name" value="Peptidase_C15"/>
    <property type="match status" value="1"/>
</dbReference>
<dbReference type="PANTHER" id="PTHR23402:SF1">
    <property type="entry name" value="PYROGLUTAMYL-PEPTIDASE I"/>
    <property type="match status" value="1"/>
</dbReference>
<dbReference type="RefSeq" id="XP_025354624.1">
    <property type="nucleotide sequence ID" value="XM_025495788.1"/>
</dbReference>
<evidence type="ECO:0000256" key="3">
    <source>
        <dbReference type="ARBA" id="ARBA00022801"/>
    </source>
</evidence>
<dbReference type="InParanoid" id="A0A316VA33"/>
<dbReference type="AlphaFoldDB" id="A0A316VA33"/>
<proteinExistence type="inferred from homology"/>
<dbReference type="GeneID" id="37017569"/>
<dbReference type="Proteomes" id="UP000245771">
    <property type="component" value="Unassembled WGS sequence"/>
</dbReference>
<dbReference type="Gene3D" id="3.40.630.20">
    <property type="entry name" value="Peptidase C15, pyroglutamyl peptidase I-like"/>
    <property type="match status" value="1"/>
</dbReference>
<reference evidence="6 7" key="1">
    <citation type="journal article" date="2018" name="Mol. Biol. Evol.">
        <title>Broad Genomic Sampling Reveals a Smut Pathogenic Ancestry of the Fungal Clade Ustilaginomycotina.</title>
        <authorList>
            <person name="Kijpornyongpan T."/>
            <person name="Mondo S.J."/>
            <person name="Barry K."/>
            <person name="Sandor L."/>
            <person name="Lee J."/>
            <person name="Lipzen A."/>
            <person name="Pangilinan J."/>
            <person name="LaButti K."/>
            <person name="Hainaut M."/>
            <person name="Henrissat B."/>
            <person name="Grigoriev I.V."/>
            <person name="Spatafora J.W."/>
            <person name="Aime M.C."/>
        </authorList>
    </citation>
    <scope>NUCLEOTIDE SEQUENCE [LARGE SCALE GENOMIC DNA]</scope>
    <source>
        <strain evidence="6 7">MCA 3882</strain>
    </source>
</reference>
<dbReference type="EMBL" id="KZ819604">
    <property type="protein sequence ID" value="PWN34322.1"/>
    <property type="molecule type" value="Genomic_DNA"/>
</dbReference>
<evidence type="ECO:0000256" key="5">
    <source>
        <dbReference type="SAM" id="MobiDB-lite"/>
    </source>
</evidence>
<protein>
    <submittedName>
        <fullName evidence="6">Peptidase C15, pyroglutamyl peptidase I-like protein</fullName>
    </submittedName>
</protein>
<dbReference type="InterPro" id="IPR016125">
    <property type="entry name" value="Peptidase_C15-like"/>
</dbReference>
<dbReference type="OrthoDB" id="407146at2759"/>
<feature type="non-terminal residue" evidence="6">
    <location>
        <position position="1"/>
    </location>
</feature>